<gene>
    <name evidence="1" type="ORF">LTR37_000357</name>
</gene>
<comment type="caution">
    <text evidence="1">The sequence shown here is derived from an EMBL/GenBank/DDBJ whole genome shotgun (WGS) entry which is preliminary data.</text>
</comment>
<dbReference type="Proteomes" id="UP001281147">
    <property type="component" value="Unassembled WGS sequence"/>
</dbReference>
<name>A0ACC3NZZ3_9PEZI</name>
<accession>A0ACC3NZZ3</accession>
<proteinExistence type="predicted"/>
<organism evidence="1 2">
    <name type="scientific">Vermiconidia calcicola</name>
    <dbReference type="NCBI Taxonomy" id="1690605"/>
    <lineage>
        <taxon>Eukaryota</taxon>
        <taxon>Fungi</taxon>
        <taxon>Dikarya</taxon>
        <taxon>Ascomycota</taxon>
        <taxon>Pezizomycotina</taxon>
        <taxon>Dothideomycetes</taxon>
        <taxon>Dothideomycetidae</taxon>
        <taxon>Mycosphaerellales</taxon>
        <taxon>Extremaceae</taxon>
        <taxon>Vermiconidia</taxon>
    </lineage>
</organism>
<evidence type="ECO:0000313" key="1">
    <source>
        <dbReference type="EMBL" id="KAK3725387.1"/>
    </source>
</evidence>
<sequence length="427" mass="47196">MTSHPKLQSTPQESNAPPANPFLNGRKPLKIVIIGGSCAALFAAILLKRQGHNIRILESAPSSSREGLAAGIGLAAHVKRFFDEHDRLKDIPFGTPNDTINFLDAEMQVRQKVPVGLIMTTWDATYYRLRANFDGLRSPYCAEPPTIEEGEGEEVFETGKRATVVEEVVDGLSVVVEDVGTNEQLRHEADMVIAADGANSTMRRQLEPQLQRAEPGYVIWRGTVPTADLSQELLDKIEGHTIFYPMQHSYAVIYTIPGENGTLAPGSRHINFAWYFWPTPSVPTSAILTDIHNHQHRTTLPKGLMRPEIWSAQLSTAREMFNPLLYSLISQIKEPFVSVISSVMSPRARYMNDRLFLIGDALAQVQPNTGQGTNLAALDAMLLADVVKGDLSAEEWEKRVLEVSQEESAKAKGFAKQWLGELNPSSG</sequence>
<dbReference type="EMBL" id="JAUTXU010000002">
    <property type="protein sequence ID" value="KAK3725387.1"/>
    <property type="molecule type" value="Genomic_DNA"/>
</dbReference>
<keyword evidence="2" id="KW-1185">Reference proteome</keyword>
<evidence type="ECO:0000313" key="2">
    <source>
        <dbReference type="Proteomes" id="UP001281147"/>
    </source>
</evidence>
<reference evidence="1" key="1">
    <citation type="submission" date="2023-07" db="EMBL/GenBank/DDBJ databases">
        <title>Black Yeasts Isolated from many extreme environments.</title>
        <authorList>
            <person name="Coleine C."/>
            <person name="Stajich J.E."/>
            <person name="Selbmann L."/>
        </authorList>
    </citation>
    <scope>NUCLEOTIDE SEQUENCE</scope>
    <source>
        <strain evidence="1">CCFEE 5714</strain>
    </source>
</reference>
<protein>
    <submittedName>
        <fullName evidence="1">Uncharacterized protein</fullName>
    </submittedName>
</protein>